<feature type="region of interest" description="Disordered" evidence="1">
    <location>
        <begin position="1"/>
        <end position="21"/>
    </location>
</feature>
<organism evidence="2 3">
    <name type="scientific">Xyrichtys novacula</name>
    <name type="common">Pearly razorfish</name>
    <name type="synonym">Hemipteronotus novacula</name>
    <dbReference type="NCBI Taxonomy" id="13765"/>
    <lineage>
        <taxon>Eukaryota</taxon>
        <taxon>Metazoa</taxon>
        <taxon>Chordata</taxon>
        <taxon>Craniata</taxon>
        <taxon>Vertebrata</taxon>
        <taxon>Euteleostomi</taxon>
        <taxon>Actinopterygii</taxon>
        <taxon>Neopterygii</taxon>
        <taxon>Teleostei</taxon>
        <taxon>Neoteleostei</taxon>
        <taxon>Acanthomorphata</taxon>
        <taxon>Eupercaria</taxon>
        <taxon>Labriformes</taxon>
        <taxon>Labridae</taxon>
        <taxon>Xyrichtys</taxon>
    </lineage>
</organism>
<dbReference type="EMBL" id="OY660882">
    <property type="protein sequence ID" value="CAJ1081289.1"/>
    <property type="molecule type" value="Genomic_DNA"/>
</dbReference>
<keyword evidence="3" id="KW-1185">Reference proteome</keyword>
<sequence length="60" mass="6328">MERKTDEGREEEESGTAESAAIAASAMVVCTGESLSNTPGGQRAELRGSETPSAFPPRWT</sequence>
<reference evidence="2" key="1">
    <citation type="submission" date="2023-08" db="EMBL/GenBank/DDBJ databases">
        <authorList>
            <person name="Alioto T."/>
            <person name="Alioto T."/>
            <person name="Gomez Garrido J."/>
        </authorList>
    </citation>
    <scope>NUCLEOTIDE SEQUENCE</scope>
</reference>
<dbReference type="Proteomes" id="UP001178508">
    <property type="component" value="Chromosome 19"/>
</dbReference>
<dbReference type="AlphaFoldDB" id="A0AAV1H7L3"/>
<feature type="region of interest" description="Disordered" evidence="1">
    <location>
        <begin position="33"/>
        <end position="60"/>
    </location>
</feature>
<name>A0AAV1H7L3_XYRNO</name>
<evidence type="ECO:0000313" key="2">
    <source>
        <dbReference type="EMBL" id="CAJ1081289.1"/>
    </source>
</evidence>
<evidence type="ECO:0000256" key="1">
    <source>
        <dbReference type="SAM" id="MobiDB-lite"/>
    </source>
</evidence>
<protein>
    <submittedName>
        <fullName evidence="2">Uncharacterized protein</fullName>
    </submittedName>
</protein>
<gene>
    <name evidence="2" type="ORF">XNOV1_A042330</name>
</gene>
<proteinExistence type="predicted"/>
<accession>A0AAV1H7L3</accession>
<evidence type="ECO:0000313" key="3">
    <source>
        <dbReference type="Proteomes" id="UP001178508"/>
    </source>
</evidence>